<name>A0ABD7ZF93_HAEPA</name>
<evidence type="ECO:0000259" key="1">
    <source>
        <dbReference type="Pfam" id="PF01844"/>
    </source>
</evidence>
<dbReference type="Proteomes" id="UP001242781">
    <property type="component" value="Chromosome"/>
</dbReference>
<dbReference type="InterPro" id="IPR003615">
    <property type="entry name" value="HNH_nuc"/>
</dbReference>
<dbReference type="EMBL" id="CP133470">
    <property type="protein sequence ID" value="WMS23229.1"/>
    <property type="molecule type" value="Genomic_DNA"/>
</dbReference>
<feature type="domain" description="HNH" evidence="1">
    <location>
        <begin position="182"/>
        <end position="221"/>
    </location>
</feature>
<evidence type="ECO:0000313" key="3">
    <source>
        <dbReference type="Proteomes" id="UP001242781"/>
    </source>
</evidence>
<proteinExistence type="predicted"/>
<sequence length="260" mass="31603">MKLDSLRSELEEYIENTNKDEVYKKKLLNHFDNHRVWQALRELDLSEYMHRYFNLQGKEFNSKLSEDNYTVYDSDSSNRDAFSNVHKYIKELVNYKKNKHRILDEYSEIEKNDLNSEILLSHDKDFKWNEIPKEKDNKDLRIISSAYKRDINVARNALIRARFLCEYDESDRVFLRKGCDEIYYTEAHHLIPLSEHNDFEYSLDIEENVVSLCSHCHNLLHYGRYEDKKEILQKLYDERVDVLRECKIDITFEQLLNYYR</sequence>
<dbReference type="CDD" id="cd00085">
    <property type="entry name" value="HNHc"/>
    <property type="match status" value="1"/>
</dbReference>
<dbReference type="AlphaFoldDB" id="A0ABD7ZF93"/>
<dbReference type="InterPro" id="IPR002711">
    <property type="entry name" value="HNH"/>
</dbReference>
<keyword evidence="2" id="KW-0255">Endonuclease</keyword>
<organism evidence="2 3">
    <name type="scientific">Haemophilus parainfluenzae ATCC 33392</name>
    <dbReference type="NCBI Taxonomy" id="888828"/>
    <lineage>
        <taxon>Bacteria</taxon>
        <taxon>Pseudomonadati</taxon>
        <taxon>Pseudomonadota</taxon>
        <taxon>Gammaproteobacteria</taxon>
        <taxon>Pasteurellales</taxon>
        <taxon>Pasteurellaceae</taxon>
        <taxon>Haemophilus</taxon>
    </lineage>
</organism>
<dbReference type="Pfam" id="PF01844">
    <property type="entry name" value="HNH"/>
    <property type="match status" value="1"/>
</dbReference>
<gene>
    <name evidence="2" type="ORF">RDV53_07200</name>
</gene>
<accession>A0ABD7ZF93</accession>
<reference evidence="2 3" key="1">
    <citation type="submission" date="2023-08" db="EMBL/GenBank/DDBJ databases">
        <title>Haemophilus_parainfluenzae_DSM 8978_complete_genome_hifiasm_Zymo_Research_D6332.</title>
        <authorList>
            <person name="Damerum A."/>
        </authorList>
    </citation>
    <scope>NUCLEOTIDE SEQUENCE [LARGE SCALE GENOMIC DNA]</scope>
    <source>
        <strain evidence="2 3">DSM 8978</strain>
    </source>
</reference>
<dbReference type="GO" id="GO:0004519">
    <property type="term" value="F:endonuclease activity"/>
    <property type="evidence" value="ECO:0007669"/>
    <property type="project" value="UniProtKB-KW"/>
</dbReference>
<keyword evidence="2" id="KW-0540">Nuclease</keyword>
<evidence type="ECO:0000313" key="2">
    <source>
        <dbReference type="EMBL" id="WMS23229.1"/>
    </source>
</evidence>
<keyword evidence="2" id="KW-0378">Hydrolase</keyword>
<dbReference type="RefSeq" id="WP_115353599.1">
    <property type="nucleotide sequence ID" value="NZ_CP133470.1"/>
</dbReference>
<protein>
    <submittedName>
        <fullName evidence="2">HNH endonuclease</fullName>
    </submittedName>
</protein>
<dbReference type="GeneID" id="93297276"/>